<dbReference type="AlphaFoldDB" id="A0A839E5J9"/>
<evidence type="ECO:0000256" key="1">
    <source>
        <dbReference type="SAM" id="MobiDB-lite"/>
    </source>
</evidence>
<name>A0A839E5J9_9PSEU</name>
<organism evidence="2 3">
    <name type="scientific">Halosaccharopolyspora lacisalsi</name>
    <dbReference type="NCBI Taxonomy" id="1000566"/>
    <lineage>
        <taxon>Bacteria</taxon>
        <taxon>Bacillati</taxon>
        <taxon>Actinomycetota</taxon>
        <taxon>Actinomycetes</taxon>
        <taxon>Pseudonocardiales</taxon>
        <taxon>Pseudonocardiaceae</taxon>
        <taxon>Halosaccharopolyspora</taxon>
    </lineage>
</organism>
<evidence type="ECO:0000313" key="3">
    <source>
        <dbReference type="Proteomes" id="UP000569329"/>
    </source>
</evidence>
<feature type="region of interest" description="Disordered" evidence="1">
    <location>
        <begin position="299"/>
        <end position="321"/>
    </location>
</feature>
<dbReference type="RefSeq" id="WP_182547056.1">
    <property type="nucleotide sequence ID" value="NZ_JACGWZ010000013.1"/>
</dbReference>
<dbReference type="Proteomes" id="UP000569329">
    <property type="component" value="Unassembled WGS sequence"/>
</dbReference>
<gene>
    <name evidence="2" type="ORF">FHX42_005313</name>
</gene>
<reference evidence="2 3" key="1">
    <citation type="submission" date="2020-07" db="EMBL/GenBank/DDBJ databases">
        <title>Sequencing the genomes of 1000 actinobacteria strains.</title>
        <authorList>
            <person name="Klenk H.-P."/>
        </authorList>
    </citation>
    <scope>NUCLEOTIDE SEQUENCE [LARGE SCALE GENOMIC DNA]</scope>
    <source>
        <strain evidence="2 3">DSM 45975</strain>
    </source>
</reference>
<dbReference type="EMBL" id="JACGWZ010000013">
    <property type="protein sequence ID" value="MBA8827906.1"/>
    <property type="molecule type" value="Genomic_DNA"/>
</dbReference>
<sequence length="714" mass="73935">MTTPDPPAAATTLVKNQLLHPDGTAQKGIQVDLIARSNTAWTADGTGRIVGQVRTWTGPRGCWRQALLPYSAYLASEYVYVEVWESGRLTGAIRVPPKPAGVECWVWDLLVNPPPAPDGNGWQPVSELGDLRNVATAANRPADGSALLATGGVWRPEPVSTIGQELELEDVGNVAPTQARPGQVLTAAAGDTAGTITWRALNLPDPHTPSKLTELADAAGLATATEGQFVTAHITGRGVLTWIPADPPAPPEHLADLGDVAATAPSVGQRLTWNGSEWTPADVPTPAVPALGELPDVDTTGAASGQPLEYDGTTWQPGTYPEPPGPPALDELPDVDTTGVTAGQVLTAAAGSTPGELVWRSLALPDPHTPSKLTELADAAGLSTATEGQFVTAHVDSDGALTWIPTAGPTVPHVANDLADVQSATPSEHGRVLMDNGTYWTAGRPELSDASDVATRTPKTGQHLAYDGTEWAPVDPPAVPEVPSELSDLSDVASAAPTGGQVLTWDTAGATWKPAAVPTPSPAPATVPVGFPASAYGLQAASCHPGEGSSVYQVYNTGAAVRMVVPAGVPVTGVVWWVSEAFSGSNRSDCGVAVYVASGANTATNPRATDTDGYTSVFASTGAKTSMLNTAIPAKSAPWEAYVVINYCYSGIGRIAAQSWPSNSSLQYHAVTSGYVRVGKYINWQINASATWSNTVTVEPAGKADPTMPYIGLI</sequence>
<protein>
    <submittedName>
        <fullName evidence="2">Uncharacterized protein</fullName>
    </submittedName>
</protein>
<keyword evidence="3" id="KW-1185">Reference proteome</keyword>
<comment type="caution">
    <text evidence="2">The sequence shown here is derived from an EMBL/GenBank/DDBJ whole genome shotgun (WGS) entry which is preliminary data.</text>
</comment>
<evidence type="ECO:0000313" key="2">
    <source>
        <dbReference type="EMBL" id="MBA8827906.1"/>
    </source>
</evidence>
<proteinExistence type="predicted"/>
<accession>A0A839E5J9</accession>